<comment type="caution">
    <text evidence="2">The sequence shown here is derived from an EMBL/GenBank/DDBJ whole genome shotgun (WGS) entry which is preliminary data.</text>
</comment>
<dbReference type="Proteomes" id="UP000285060">
    <property type="component" value="Unassembled WGS sequence"/>
</dbReference>
<evidence type="ECO:0000313" key="2">
    <source>
        <dbReference type="EMBL" id="RHY24096.1"/>
    </source>
</evidence>
<keyword evidence="1" id="KW-0812">Transmembrane</keyword>
<evidence type="ECO:0000256" key="1">
    <source>
        <dbReference type="SAM" id="Phobius"/>
    </source>
</evidence>
<dbReference type="SUPFAM" id="SSF58113">
    <property type="entry name" value="Apolipoprotein A-I"/>
    <property type="match status" value="1"/>
</dbReference>
<keyword evidence="3" id="KW-1185">Reference proteome</keyword>
<sequence>MSAELFQYERIGWDVGTCFVTYQNPLRITLIVVLFTLLCAIVFGAAANDDQAALRGVASHYHEVAHVPHDAMDRNLLISPETRGKIKGAIGKIRGHVRHAVDQGRQVANNVVARVKGAINKHAPKLNTHVQNFIQRAKGVGSRIADRVRNAVDKVKGHVRKATGHVRGIVDKVRARFGNKGGHHAAGPVDEPQG</sequence>
<evidence type="ECO:0000313" key="3">
    <source>
        <dbReference type="Proteomes" id="UP000285060"/>
    </source>
</evidence>
<name>A0A418AJP1_9STRA</name>
<dbReference type="AlphaFoldDB" id="A0A418AJP1"/>
<gene>
    <name evidence="2" type="ORF">DYB32_008975</name>
</gene>
<proteinExistence type="predicted"/>
<dbReference type="EMBL" id="QUSY01001674">
    <property type="protein sequence ID" value="RHY24096.1"/>
    <property type="molecule type" value="Genomic_DNA"/>
</dbReference>
<feature type="non-terminal residue" evidence="2">
    <location>
        <position position="194"/>
    </location>
</feature>
<organism evidence="2 3">
    <name type="scientific">Aphanomyces invadans</name>
    <dbReference type="NCBI Taxonomy" id="157072"/>
    <lineage>
        <taxon>Eukaryota</taxon>
        <taxon>Sar</taxon>
        <taxon>Stramenopiles</taxon>
        <taxon>Oomycota</taxon>
        <taxon>Saprolegniomycetes</taxon>
        <taxon>Saprolegniales</taxon>
        <taxon>Verrucalvaceae</taxon>
        <taxon>Aphanomyces</taxon>
    </lineage>
</organism>
<protein>
    <submittedName>
        <fullName evidence="2">Uncharacterized protein</fullName>
    </submittedName>
</protein>
<dbReference type="VEuPathDB" id="FungiDB:H310_02466"/>
<accession>A0A418AJP1</accession>
<keyword evidence="1" id="KW-1133">Transmembrane helix</keyword>
<feature type="transmembrane region" description="Helical" evidence="1">
    <location>
        <begin position="28"/>
        <end position="47"/>
    </location>
</feature>
<keyword evidence="1" id="KW-0472">Membrane</keyword>
<reference evidence="2 3" key="1">
    <citation type="submission" date="2018-08" db="EMBL/GenBank/DDBJ databases">
        <title>Aphanomyces genome sequencing and annotation.</title>
        <authorList>
            <person name="Minardi D."/>
            <person name="Oidtmann B."/>
            <person name="Van Der Giezen M."/>
            <person name="Studholme D.J."/>
        </authorList>
    </citation>
    <scope>NUCLEOTIDE SEQUENCE [LARGE SCALE GENOMIC DNA]</scope>
    <source>
        <strain evidence="2 3">NJM0002</strain>
    </source>
</reference>